<dbReference type="Proteomes" id="UP001157915">
    <property type="component" value="Unassembled WGS sequence"/>
</dbReference>
<evidence type="ECO:0000313" key="2">
    <source>
        <dbReference type="Proteomes" id="UP001157915"/>
    </source>
</evidence>
<gene>
    <name evidence="1" type="ORF">SAMN06265367_104326</name>
</gene>
<name>A0ABY1P488_9BACT</name>
<reference evidence="1 2" key="1">
    <citation type="submission" date="2017-05" db="EMBL/GenBank/DDBJ databases">
        <authorList>
            <person name="Varghese N."/>
            <person name="Submissions S."/>
        </authorList>
    </citation>
    <scope>NUCLEOTIDE SEQUENCE [LARGE SCALE GENOMIC DNA]</scope>
    <source>
        <strain evidence="1 2">DSM 15360</strain>
    </source>
</reference>
<comment type="caution">
    <text evidence="1">The sequence shown here is derived from an EMBL/GenBank/DDBJ whole genome shotgun (WGS) entry which is preliminary data.</text>
</comment>
<organism evidence="1 2">
    <name type="scientific">Algoriphagus winogradskyi</name>
    <dbReference type="NCBI Taxonomy" id="237017"/>
    <lineage>
        <taxon>Bacteria</taxon>
        <taxon>Pseudomonadati</taxon>
        <taxon>Bacteroidota</taxon>
        <taxon>Cytophagia</taxon>
        <taxon>Cytophagales</taxon>
        <taxon>Cyclobacteriaceae</taxon>
        <taxon>Algoriphagus</taxon>
    </lineage>
</organism>
<proteinExistence type="predicted"/>
<protein>
    <submittedName>
        <fullName evidence="1">Uncharacterized protein</fullName>
    </submittedName>
</protein>
<sequence>MTENSKVEFIVLEFQPYKEFDPKIKTNFNF</sequence>
<dbReference type="EMBL" id="FXUA01000004">
    <property type="protein sequence ID" value="SMP26134.1"/>
    <property type="molecule type" value="Genomic_DNA"/>
</dbReference>
<accession>A0ABY1P488</accession>
<keyword evidence="2" id="KW-1185">Reference proteome</keyword>
<evidence type="ECO:0000313" key="1">
    <source>
        <dbReference type="EMBL" id="SMP26134.1"/>
    </source>
</evidence>